<evidence type="ECO:0000313" key="7">
    <source>
        <dbReference type="EMBL" id="MDQ7174476.1"/>
    </source>
</evidence>
<evidence type="ECO:0000313" key="9">
    <source>
        <dbReference type="Proteomes" id="UP000242704"/>
    </source>
</evidence>
<feature type="transmembrane region" description="Helical" evidence="5">
    <location>
        <begin position="162"/>
        <end position="179"/>
    </location>
</feature>
<dbReference type="PANTHER" id="PTHR43310:SF1">
    <property type="entry name" value="SULFATE TRANSPORTER YBAR-RELATED"/>
    <property type="match status" value="1"/>
</dbReference>
<evidence type="ECO:0000256" key="3">
    <source>
        <dbReference type="ARBA" id="ARBA00022989"/>
    </source>
</evidence>
<feature type="transmembrane region" description="Helical" evidence="5">
    <location>
        <begin position="39"/>
        <end position="60"/>
    </location>
</feature>
<feature type="transmembrane region" description="Helical" evidence="5">
    <location>
        <begin position="284"/>
        <end position="303"/>
    </location>
</feature>
<feature type="domain" description="SLC26A/SulP transporter" evidence="6">
    <location>
        <begin position="138"/>
        <end position="347"/>
    </location>
</feature>
<feature type="transmembrane region" description="Helical" evidence="5">
    <location>
        <begin position="81"/>
        <end position="100"/>
    </location>
</feature>
<keyword evidence="4 5" id="KW-0472">Membrane</keyword>
<feature type="transmembrane region" description="Helical" evidence="5">
    <location>
        <begin position="309"/>
        <end position="327"/>
    </location>
</feature>
<dbReference type="InterPro" id="IPR052706">
    <property type="entry name" value="Membrane-Transporter-like"/>
</dbReference>
<dbReference type="RefSeq" id="WP_105965540.1">
    <property type="nucleotide sequence ID" value="NZ_JAMWKW010000002.1"/>
</dbReference>
<dbReference type="Proteomes" id="UP000242704">
    <property type="component" value="Unassembled WGS sequence"/>
</dbReference>
<reference evidence="8 9" key="1">
    <citation type="journal article" date="2016" name="Front. Microbiol.">
        <title>Comprehensive Phylogenetic Analysis of Bovine Non-aureus Staphylococci Species Based on Whole-Genome Sequencing.</title>
        <authorList>
            <person name="Naushad S."/>
            <person name="Barkema H.W."/>
            <person name="Luby C."/>
            <person name="Condas L.A."/>
            <person name="Nobrega D.B."/>
            <person name="Carson D.A."/>
            <person name="De Buck J."/>
        </authorList>
    </citation>
    <scope>NUCLEOTIDE SEQUENCE [LARGE SCALE GENOMIC DNA]</scope>
    <source>
        <strain evidence="8 9">SNUC 505</strain>
    </source>
</reference>
<sequence length="378" mass="41419">MKSWKGQYEANSLAGVLVALAMVPGAIAFALIAGVSPMIGMMSTGLMMVIMSIFGHRRLMVSAPSSGVSLVAIMVTTRDDIYVLAWATLVMGIIQISLSFLKLNKVIAYIPQPIVIGFMNALGFLLLTSQLPHIFGKNLQTYLFAVMSFMIIYTVPKWTRKVPATLVSIVILTAISMLLKPNIVRVEDLAKIKFILPEFAPFHLSIIPQHFLDILLFGVMLAVVATIQTSLTAQMMDDLTGNPSDKRKESMAQGIANATLGLLGGLGGSALVGQSKFNYKMGATSRLSTLVTGVAMFLFLVFLGDIVGQIPMVVLATVLVTISFGTFDRQTKQLIKRKRYKDLSLMAFTWILIIWTKNLALGVLIGTLLFYIIRYIRK</sequence>
<proteinExistence type="predicted"/>
<evidence type="ECO:0000313" key="10">
    <source>
        <dbReference type="Proteomes" id="UP001240157"/>
    </source>
</evidence>
<evidence type="ECO:0000256" key="5">
    <source>
        <dbReference type="SAM" id="Phobius"/>
    </source>
</evidence>
<evidence type="ECO:0000256" key="2">
    <source>
        <dbReference type="ARBA" id="ARBA00022692"/>
    </source>
</evidence>
<evidence type="ECO:0000256" key="4">
    <source>
        <dbReference type="ARBA" id="ARBA00023136"/>
    </source>
</evidence>
<dbReference type="EMBL" id="JAVGJF010000001">
    <property type="protein sequence ID" value="MDQ7174476.1"/>
    <property type="molecule type" value="Genomic_DNA"/>
</dbReference>
<gene>
    <name evidence="8" type="ORF">BU653_04520</name>
    <name evidence="7" type="ORF">RCF65_00565</name>
</gene>
<keyword evidence="2 5" id="KW-0812">Transmembrane</keyword>
<reference evidence="8" key="2">
    <citation type="submission" date="2018-03" db="EMBL/GenBank/DDBJ databases">
        <authorList>
            <person name="Naushad S."/>
        </authorList>
    </citation>
    <scope>NUCLEOTIDE SEQUENCE</scope>
    <source>
        <strain evidence="8">SNUC 505</strain>
    </source>
</reference>
<dbReference type="Pfam" id="PF00916">
    <property type="entry name" value="Sulfate_transp"/>
    <property type="match status" value="1"/>
</dbReference>
<feature type="transmembrane region" description="Helical" evidence="5">
    <location>
        <begin position="211"/>
        <end position="231"/>
    </location>
</feature>
<comment type="caution">
    <text evidence="8">The sequence shown here is derived from an EMBL/GenBank/DDBJ whole genome shotgun (WGS) entry which is preliminary data.</text>
</comment>
<feature type="transmembrane region" description="Helical" evidence="5">
    <location>
        <begin position="348"/>
        <end position="373"/>
    </location>
</feature>
<dbReference type="EMBL" id="PZBZ01000018">
    <property type="protein sequence ID" value="PTG15538.1"/>
    <property type="molecule type" value="Genomic_DNA"/>
</dbReference>
<dbReference type="Proteomes" id="UP001240157">
    <property type="component" value="Unassembled WGS sequence"/>
</dbReference>
<name>A0AAE5T0Z0_STACR</name>
<feature type="transmembrane region" description="Helical" evidence="5">
    <location>
        <begin position="251"/>
        <end position="272"/>
    </location>
</feature>
<organism evidence="8 9">
    <name type="scientific">Staphylococcus chromogenes</name>
    <name type="common">Staphylococcus hyicus subsp. chromogenes</name>
    <dbReference type="NCBI Taxonomy" id="46126"/>
    <lineage>
        <taxon>Bacteria</taxon>
        <taxon>Bacillati</taxon>
        <taxon>Bacillota</taxon>
        <taxon>Bacilli</taxon>
        <taxon>Bacillales</taxon>
        <taxon>Staphylococcaceae</taxon>
        <taxon>Staphylococcus</taxon>
    </lineage>
</organism>
<accession>A0AAE5T0Z0</accession>
<feature type="transmembrane region" description="Helical" evidence="5">
    <location>
        <begin position="12"/>
        <end position="33"/>
    </location>
</feature>
<evidence type="ECO:0000259" key="6">
    <source>
        <dbReference type="Pfam" id="PF00916"/>
    </source>
</evidence>
<feature type="transmembrane region" description="Helical" evidence="5">
    <location>
        <begin position="139"/>
        <end position="156"/>
    </location>
</feature>
<dbReference type="InterPro" id="IPR011547">
    <property type="entry name" value="SLC26A/SulP_dom"/>
</dbReference>
<dbReference type="GO" id="GO:0016020">
    <property type="term" value="C:membrane"/>
    <property type="evidence" value="ECO:0007669"/>
    <property type="project" value="UniProtKB-SubCell"/>
</dbReference>
<feature type="transmembrane region" description="Helical" evidence="5">
    <location>
        <begin position="106"/>
        <end position="127"/>
    </location>
</feature>
<dbReference type="AlphaFoldDB" id="A0AAE5T0Z0"/>
<reference evidence="7 10" key="3">
    <citation type="submission" date="2023-08" db="EMBL/GenBank/DDBJ databases">
        <title>Whole genome sequencing of Staphylococcus chromogenes NNSch 2386.</title>
        <authorList>
            <person name="Kropotov V.S."/>
            <person name="Boriskina E.V."/>
            <person name="Gordinskaya N.A."/>
            <person name="Shkurkina I.S."/>
            <person name="Kryazhev D.V."/>
            <person name="Alekseeva A.E."/>
            <person name="Makhova M.A."/>
        </authorList>
    </citation>
    <scope>NUCLEOTIDE SEQUENCE [LARGE SCALE GENOMIC DNA]</scope>
    <source>
        <strain evidence="7 10">NNSch 2386</strain>
    </source>
</reference>
<dbReference type="PANTHER" id="PTHR43310">
    <property type="entry name" value="SULFATE TRANSPORTER YBAR-RELATED"/>
    <property type="match status" value="1"/>
</dbReference>
<protein>
    <submittedName>
        <fullName evidence="8">SulP family inorganic anion transporter</fullName>
    </submittedName>
</protein>
<comment type="subcellular location">
    <subcellularLocation>
        <location evidence="1">Membrane</location>
        <topology evidence="1">Multi-pass membrane protein</topology>
    </subcellularLocation>
</comment>
<evidence type="ECO:0000256" key="1">
    <source>
        <dbReference type="ARBA" id="ARBA00004141"/>
    </source>
</evidence>
<keyword evidence="3 5" id="KW-1133">Transmembrane helix</keyword>
<evidence type="ECO:0000313" key="8">
    <source>
        <dbReference type="EMBL" id="PTG15538.1"/>
    </source>
</evidence>